<accession>J9GY50</accession>
<organism evidence="2">
    <name type="scientific">gut metagenome</name>
    <dbReference type="NCBI Taxonomy" id="749906"/>
    <lineage>
        <taxon>unclassified sequences</taxon>
        <taxon>metagenomes</taxon>
        <taxon>organismal metagenomes</taxon>
    </lineage>
</organism>
<evidence type="ECO:0000256" key="1">
    <source>
        <dbReference type="SAM" id="Phobius"/>
    </source>
</evidence>
<reference evidence="2" key="1">
    <citation type="journal article" date="2012" name="PLoS ONE">
        <title>Gene sets for utilization of primary and secondary nutrition supplies in the distal gut of endangered iberian lynx.</title>
        <authorList>
            <person name="Alcaide M."/>
            <person name="Messina E."/>
            <person name="Richter M."/>
            <person name="Bargiela R."/>
            <person name="Peplies J."/>
            <person name="Huws S.A."/>
            <person name="Newbold C.J."/>
            <person name="Golyshin P.N."/>
            <person name="Simon M.A."/>
            <person name="Lopez G."/>
            <person name="Yakimov M.M."/>
            <person name="Ferrer M."/>
        </authorList>
    </citation>
    <scope>NUCLEOTIDE SEQUENCE</scope>
</reference>
<dbReference type="EMBL" id="AMCI01001375">
    <property type="protein sequence ID" value="EJX05730.1"/>
    <property type="molecule type" value="Genomic_DNA"/>
</dbReference>
<comment type="caution">
    <text evidence="2">The sequence shown here is derived from an EMBL/GenBank/DDBJ whole genome shotgun (WGS) entry which is preliminary data.</text>
</comment>
<keyword evidence="1" id="KW-0472">Membrane</keyword>
<feature type="transmembrane region" description="Helical" evidence="1">
    <location>
        <begin position="6"/>
        <end position="23"/>
    </location>
</feature>
<evidence type="ECO:0000313" key="2">
    <source>
        <dbReference type="EMBL" id="EJX05730.1"/>
    </source>
</evidence>
<protein>
    <submittedName>
        <fullName evidence="2">Uncharacterized protein</fullName>
    </submittedName>
</protein>
<proteinExistence type="predicted"/>
<keyword evidence="1" id="KW-0812">Transmembrane</keyword>
<gene>
    <name evidence="2" type="ORF">EVA_06160</name>
</gene>
<keyword evidence="1" id="KW-1133">Transmembrane helix</keyword>
<sequence>MGTVRFSLSLLFFIFYSPLRLFYGLRLAPLKMFHVEHFVFSKLGMFHVEHSGWFLAHKQKYARSLQLSQGGWYHGHEINVKVKSNVVTVYRFIKNQSSCFLCHNKILLWFYRLSPSL</sequence>
<dbReference type="AlphaFoldDB" id="J9GY50"/>
<name>J9GY50_9ZZZZ</name>